<reference evidence="1" key="1">
    <citation type="submission" date="2021-06" db="EMBL/GenBank/DDBJ databases">
        <authorList>
            <person name="Kallberg Y."/>
            <person name="Tangrot J."/>
            <person name="Rosling A."/>
        </authorList>
    </citation>
    <scope>NUCLEOTIDE SEQUENCE</scope>
    <source>
        <strain evidence="1">MA453B</strain>
    </source>
</reference>
<feature type="non-terminal residue" evidence="1">
    <location>
        <position position="1"/>
    </location>
</feature>
<organism evidence="1 2">
    <name type="scientific">Dentiscutata erythropus</name>
    <dbReference type="NCBI Taxonomy" id="1348616"/>
    <lineage>
        <taxon>Eukaryota</taxon>
        <taxon>Fungi</taxon>
        <taxon>Fungi incertae sedis</taxon>
        <taxon>Mucoromycota</taxon>
        <taxon>Glomeromycotina</taxon>
        <taxon>Glomeromycetes</taxon>
        <taxon>Diversisporales</taxon>
        <taxon>Gigasporaceae</taxon>
        <taxon>Dentiscutata</taxon>
    </lineage>
</organism>
<dbReference type="AlphaFoldDB" id="A0A9N9EE09"/>
<dbReference type="EMBL" id="CAJVPY010007071">
    <property type="protein sequence ID" value="CAG8674664.1"/>
    <property type="molecule type" value="Genomic_DNA"/>
</dbReference>
<gene>
    <name evidence="1" type="ORF">DERYTH_LOCUS11444</name>
</gene>
<sequence length="44" mass="4859">MTITGSVEVVEIGSDGRVEMVEVIEVLDDRVEALVDVFQEHILS</sequence>
<proteinExistence type="predicted"/>
<protein>
    <submittedName>
        <fullName evidence="1">6009_t:CDS:1</fullName>
    </submittedName>
</protein>
<keyword evidence="2" id="KW-1185">Reference proteome</keyword>
<dbReference type="Proteomes" id="UP000789405">
    <property type="component" value="Unassembled WGS sequence"/>
</dbReference>
<accession>A0A9N9EE09</accession>
<evidence type="ECO:0000313" key="1">
    <source>
        <dbReference type="EMBL" id="CAG8674664.1"/>
    </source>
</evidence>
<comment type="caution">
    <text evidence="1">The sequence shown here is derived from an EMBL/GenBank/DDBJ whole genome shotgun (WGS) entry which is preliminary data.</text>
</comment>
<evidence type="ECO:0000313" key="2">
    <source>
        <dbReference type="Proteomes" id="UP000789405"/>
    </source>
</evidence>
<name>A0A9N9EE09_9GLOM</name>